<dbReference type="OrthoDB" id="9768249at2"/>
<dbReference type="EMBL" id="VIKR01000002">
    <property type="protein sequence ID" value="TQV75312.1"/>
    <property type="molecule type" value="Genomic_DNA"/>
</dbReference>
<dbReference type="Pfam" id="PF00669">
    <property type="entry name" value="Flagellin_N"/>
    <property type="match status" value="1"/>
</dbReference>
<protein>
    <submittedName>
        <fullName evidence="8">Flagellar hook-associated protein 3</fullName>
    </submittedName>
</protein>
<evidence type="ECO:0000256" key="3">
    <source>
        <dbReference type="ARBA" id="ARBA00005709"/>
    </source>
</evidence>
<name>A0A545TDL9_9GAMM</name>
<evidence type="ECO:0000259" key="7">
    <source>
        <dbReference type="Pfam" id="PF21158"/>
    </source>
</evidence>
<dbReference type="GO" id="GO:0071973">
    <property type="term" value="P:bacterial-type flagellum-dependent cell motility"/>
    <property type="evidence" value="ECO:0007669"/>
    <property type="project" value="InterPro"/>
</dbReference>
<dbReference type="Proteomes" id="UP000317839">
    <property type="component" value="Unassembled WGS sequence"/>
</dbReference>
<organism evidence="8 9">
    <name type="scientific">Aliikangiella marina</name>
    <dbReference type="NCBI Taxonomy" id="1712262"/>
    <lineage>
        <taxon>Bacteria</taxon>
        <taxon>Pseudomonadati</taxon>
        <taxon>Pseudomonadota</taxon>
        <taxon>Gammaproteobacteria</taxon>
        <taxon>Oceanospirillales</taxon>
        <taxon>Pleioneaceae</taxon>
        <taxon>Aliikangiella</taxon>
    </lineage>
</organism>
<dbReference type="PANTHER" id="PTHR42792">
    <property type="entry name" value="FLAGELLIN"/>
    <property type="match status" value="1"/>
</dbReference>
<evidence type="ECO:0000313" key="8">
    <source>
        <dbReference type="EMBL" id="TQV75312.1"/>
    </source>
</evidence>
<dbReference type="InterPro" id="IPR001029">
    <property type="entry name" value="Flagellin_N"/>
</dbReference>
<dbReference type="Gene3D" id="1.20.1330.10">
    <property type="entry name" value="f41 fragment of flagellin, N-terminal domain"/>
    <property type="match status" value="2"/>
</dbReference>
<keyword evidence="8" id="KW-0969">Cilium</keyword>
<gene>
    <name evidence="8" type="primary">flgL</name>
    <name evidence="8" type="ORF">FLL45_10285</name>
</gene>
<feature type="domain" description="Flagellin N-terminal" evidence="6">
    <location>
        <begin position="3"/>
        <end position="139"/>
    </location>
</feature>
<comment type="subcellular location">
    <subcellularLocation>
        <location evidence="1">Bacterial flagellum</location>
    </subcellularLocation>
    <subcellularLocation>
        <location evidence="2">Secreted</location>
    </subcellularLocation>
</comment>
<sequence length="404" mass="43618">MRVSFQQMTNAGVRELLLRQSEVQRTQLQLATQKRVINPSDDPVAATSISFLKAEIEQLEQFNRNADAALSSNQLEETALGTVTNILFRIQELTVSAGNGVYAGSQLEAIKIELEERLEEVLGQANTQDAKGDYVFSGSIVKSQPYTVDALGNVVYNGDQNQRNLRISSGTSVAISDSGFEVFSNVKNGNGTFYTTGDITNAGSGVITRGGYNGASPFLAEPYDITFALNAGQLEYTVTGRTSGTVEAGPAVYQDGADINFQGIQINISGTPQAGDLFTVEPSQSEDVFTTIQNLITALDGFVESDKGRADLRNVLESSQATLERHIDNIDGVRAKVGARLNAIDTEYGSNLSLLVTSKSSLSDVEDLDVVEASTRLSEQLIVLEAAQASFIRVRDLNLFNFLR</sequence>
<evidence type="ECO:0000256" key="1">
    <source>
        <dbReference type="ARBA" id="ARBA00004365"/>
    </source>
</evidence>
<dbReference type="NCBIfam" id="TIGR02550">
    <property type="entry name" value="flagell_flgL"/>
    <property type="match status" value="1"/>
</dbReference>
<evidence type="ECO:0000256" key="4">
    <source>
        <dbReference type="ARBA" id="ARBA00022525"/>
    </source>
</evidence>
<dbReference type="GO" id="GO:0009424">
    <property type="term" value="C:bacterial-type flagellum hook"/>
    <property type="evidence" value="ECO:0007669"/>
    <property type="project" value="InterPro"/>
</dbReference>
<evidence type="ECO:0000313" key="9">
    <source>
        <dbReference type="Proteomes" id="UP000317839"/>
    </source>
</evidence>
<dbReference type="InterPro" id="IPR049119">
    <property type="entry name" value="FlgK_D2-like"/>
</dbReference>
<dbReference type="InterPro" id="IPR001492">
    <property type="entry name" value="Flagellin"/>
</dbReference>
<comment type="caution">
    <text evidence="8">The sequence shown here is derived from an EMBL/GenBank/DDBJ whole genome shotgun (WGS) entry which is preliminary data.</text>
</comment>
<feature type="domain" description="Flagellar hook-associated protein 1 D2-like" evidence="7">
    <location>
        <begin position="212"/>
        <end position="282"/>
    </location>
</feature>
<keyword evidence="5" id="KW-0975">Bacterial flagellum</keyword>
<reference evidence="8 9" key="1">
    <citation type="submission" date="2019-06" db="EMBL/GenBank/DDBJ databases">
        <title>Draft genome of Aliikangiella marina GYP-15.</title>
        <authorList>
            <person name="Wang G."/>
        </authorList>
    </citation>
    <scope>NUCLEOTIDE SEQUENCE [LARGE SCALE GENOMIC DNA]</scope>
    <source>
        <strain evidence="8 9">GYP-15</strain>
    </source>
</reference>
<dbReference type="SUPFAM" id="SSF64518">
    <property type="entry name" value="Phase 1 flagellin"/>
    <property type="match status" value="1"/>
</dbReference>
<keyword evidence="8" id="KW-0966">Cell projection</keyword>
<dbReference type="RefSeq" id="WP_142941928.1">
    <property type="nucleotide sequence ID" value="NZ_VIKR01000002.1"/>
</dbReference>
<dbReference type="PANTHER" id="PTHR42792:SF1">
    <property type="entry name" value="FLAGELLAR HOOK-ASSOCIATED PROTEIN 3"/>
    <property type="match status" value="1"/>
</dbReference>
<accession>A0A545TDL9</accession>
<dbReference type="GO" id="GO:0005198">
    <property type="term" value="F:structural molecule activity"/>
    <property type="evidence" value="ECO:0007669"/>
    <property type="project" value="InterPro"/>
</dbReference>
<comment type="similarity">
    <text evidence="3">Belongs to the bacterial flagellin family.</text>
</comment>
<keyword evidence="4" id="KW-0964">Secreted</keyword>
<evidence type="ECO:0000256" key="5">
    <source>
        <dbReference type="ARBA" id="ARBA00023143"/>
    </source>
</evidence>
<evidence type="ECO:0000259" key="6">
    <source>
        <dbReference type="Pfam" id="PF00669"/>
    </source>
</evidence>
<keyword evidence="9" id="KW-1185">Reference proteome</keyword>
<dbReference type="GO" id="GO:0005576">
    <property type="term" value="C:extracellular region"/>
    <property type="evidence" value="ECO:0007669"/>
    <property type="project" value="UniProtKB-SubCell"/>
</dbReference>
<dbReference type="InterPro" id="IPR013384">
    <property type="entry name" value="Flagell_FlgL"/>
</dbReference>
<dbReference type="Pfam" id="PF21158">
    <property type="entry name" value="flgK_1st_1"/>
    <property type="match status" value="1"/>
</dbReference>
<keyword evidence="8" id="KW-0282">Flagellum</keyword>
<dbReference type="AlphaFoldDB" id="A0A545TDL9"/>
<evidence type="ECO:0000256" key="2">
    <source>
        <dbReference type="ARBA" id="ARBA00004613"/>
    </source>
</evidence>
<proteinExistence type="inferred from homology"/>